<sequence length="43" mass="4967">MTLFLQVSHSIMRLQKLPNPHNLNPVHRAITKQFSQVKKVAQS</sequence>
<evidence type="ECO:0000313" key="1">
    <source>
        <dbReference type="EMBL" id="MBX71369.1"/>
    </source>
</evidence>
<name>A0A2P2QWJ4_RHIMU</name>
<dbReference type="EMBL" id="GGEC01090885">
    <property type="protein sequence ID" value="MBX71369.1"/>
    <property type="molecule type" value="Transcribed_RNA"/>
</dbReference>
<dbReference type="AlphaFoldDB" id="A0A2P2QWJ4"/>
<protein>
    <submittedName>
        <fullName evidence="1">Uncharacterized protein</fullName>
    </submittedName>
</protein>
<organism evidence="1">
    <name type="scientific">Rhizophora mucronata</name>
    <name type="common">Asiatic mangrove</name>
    <dbReference type="NCBI Taxonomy" id="61149"/>
    <lineage>
        <taxon>Eukaryota</taxon>
        <taxon>Viridiplantae</taxon>
        <taxon>Streptophyta</taxon>
        <taxon>Embryophyta</taxon>
        <taxon>Tracheophyta</taxon>
        <taxon>Spermatophyta</taxon>
        <taxon>Magnoliopsida</taxon>
        <taxon>eudicotyledons</taxon>
        <taxon>Gunneridae</taxon>
        <taxon>Pentapetalae</taxon>
        <taxon>rosids</taxon>
        <taxon>fabids</taxon>
        <taxon>Malpighiales</taxon>
        <taxon>Rhizophoraceae</taxon>
        <taxon>Rhizophora</taxon>
    </lineage>
</organism>
<accession>A0A2P2QWJ4</accession>
<reference evidence="1" key="1">
    <citation type="submission" date="2018-02" db="EMBL/GenBank/DDBJ databases">
        <title>Rhizophora mucronata_Transcriptome.</title>
        <authorList>
            <person name="Meera S.P."/>
            <person name="Sreeshan A."/>
            <person name="Augustine A."/>
        </authorList>
    </citation>
    <scope>NUCLEOTIDE SEQUENCE</scope>
    <source>
        <tissue evidence="1">Leaf</tissue>
    </source>
</reference>
<proteinExistence type="predicted"/>